<keyword evidence="4 9" id="KW-0808">Transferase</keyword>
<sequence>MARRKRLPAEPVETTIESLSHEGRGIARIEGKVTFIDGALPGERVRFRYTDRRRNHDAGRVEAVLEGAADRVEAPCPHFGVCGGCSLQHLEPAVQVRFKAEGLMDQLERLGGVVPEVQEPPLTGPLWGYRRRARLGAKRVPQKGGVLVGFRERGTGYVVDTQRCDILDPRIGEHIPELARAIDGLTIAERVPQVEIALGDDAGTLVIRHLDPLGPGDAERLVEFGQRTGLGIHLQPGDESTAHPLWPEGGVDLRYAHPAFGVELAFAPTDFIQINAAINRELVARVVELLDPQPGERVLDLFCGLGNFSLPLASRGAEVTGVEGAESLVARARENAEANGLGERCRFLVDDLDHPAAEPEWGGAYDAVVLDPARAGARPAVHHAAATGASRIAYVSCNPATLARDAGDLAEYGFRLVRAGVVDMFPHTAHAEAMALFER</sequence>
<dbReference type="GO" id="GO:0070475">
    <property type="term" value="P:rRNA base methylation"/>
    <property type="evidence" value="ECO:0007669"/>
    <property type="project" value="TreeGrafter"/>
</dbReference>
<evidence type="ECO:0000256" key="7">
    <source>
        <dbReference type="ARBA" id="ARBA00023004"/>
    </source>
</evidence>
<dbReference type="SUPFAM" id="SSF50249">
    <property type="entry name" value="Nucleic acid-binding proteins"/>
    <property type="match status" value="1"/>
</dbReference>
<dbReference type="GO" id="GO:0051539">
    <property type="term" value="F:4 iron, 4 sulfur cluster binding"/>
    <property type="evidence" value="ECO:0007669"/>
    <property type="project" value="UniProtKB-KW"/>
</dbReference>
<feature type="binding site" evidence="9 10">
    <location>
        <position position="323"/>
    </location>
    <ligand>
        <name>S-adenosyl-L-methionine</name>
        <dbReference type="ChEBI" id="CHEBI:59789"/>
    </ligand>
</feature>
<feature type="binding site" evidence="9">
    <location>
        <position position="164"/>
    </location>
    <ligand>
        <name>[4Fe-4S] cluster</name>
        <dbReference type="ChEBI" id="CHEBI:49883"/>
    </ligand>
</feature>
<keyword evidence="1 9" id="KW-0004">4Fe-4S</keyword>
<proteinExistence type="inferred from homology"/>
<dbReference type="RefSeq" id="WP_093427212.1">
    <property type="nucleotide sequence ID" value="NZ_FOMJ01000001.1"/>
</dbReference>
<dbReference type="Pfam" id="PF13649">
    <property type="entry name" value="Methyltransf_25"/>
    <property type="match status" value="1"/>
</dbReference>
<dbReference type="Proteomes" id="UP000198611">
    <property type="component" value="Unassembled WGS sequence"/>
</dbReference>
<evidence type="ECO:0000256" key="1">
    <source>
        <dbReference type="ARBA" id="ARBA00022485"/>
    </source>
</evidence>
<dbReference type="InterPro" id="IPR002792">
    <property type="entry name" value="TRAM_dom"/>
</dbReference>
<feature type="binding site" evidence="9">
    <location>
        <position position="76"/>
    </location>
    <ligand>
        <name>[4Fe-4S] cluster</name>
        <dbReference type="ChEBI" id="CHEBI:49883"/>
    </ligand>
</feature>
<keyword evidence="5 9" id="KW-0949">S-adenosyl-L-methionine</keyword>
<evidence type="ECO:0000256" key="2">
    <source>
        <dbReference type="ARBA" id="ARBA00022552"/>
    </source>
</evidence>
<accession>A0A1I1P2W9</accession>
<evidence type="ECO:0000256" key="10">
    <source>
        <dbReference type="PROSITE-ProRule" id="PRU01024"/>
    </source>
</evidence>
<feature type="binding site" evidence="9">
    <location>
        <position position="85"/>
    </location>
    <ligand>
        <name>[4Fe-4S] cluster</name>
        <dbReference type="ChEBI" id="CHEBI:49883"/>
    </ligand>
</feature>
<keyword evidence="3 9" id="KW-0489">Methyltransferase</keyword>
<reference evidence="13 14" key="1">
    <citation type="submission" date="2016-10" db="EMBL/GenBank/DDBJ databases">
        <authorList>
            <person name="de Groot N.N."/>
        </authorList>
    </citation>
    <scope>NUCLEOTIDE SEQUENCE [LARGE SCALE GENOMIC DNA]</scope>
    <source>
        <strain evidence="13 14">HL3</strain>
    </source>
</reference>
<gene>
    <name evidence="9" type="primary">rlmD</name>
    <name evidence="13" type="ORF">SAMN05660831_00566</name>
</gene>
<evidence type="ECO:0000256" key="9">
    <source>
        <dbReference type="HAMAP-Rule" id="MF_01010"/>
    </source>
</evidence>
<comment type="catalytic activity">
    <reaction evidence="9">
        <text>uridine(1939) in 23S rRNA + S-adenosyl-L-methionine = 5-methyluridine(1939) in 23S rRNA + S-adenosyl-L-homocysteine + H(+)</text>
        <dbReference type="Rhea" id="RHEA:42908"/>
        <dbReference type="Rhea" id="RHEA-COMP:10278"/>
        <dbReference type="Rhea" id="RHEA-COMP:10279"/>
        <dbReference type="ChEBI" id="CHEBI:15378"/>
        <dbReference type="ChEBI" id="CHEBI:57856"/>
        <dbReference type="ChEBI" id="CHEBI:59789"/>
        <dbReference type="ChEBI" id="CHEBI:65315"/>
        <dbReference type="ChEBI" id="CHEBI:74447"/>
        <dbReference type="EC" id="2.1.1.190"/>
    </reaction>
</comment>
<comment type="similarity">
    <text evidence="9">Belongs to the class I-like SAM-binding methyltransferase superfamily. RNA M5U methyltransferase family. RlmD subfamily.</text>
</comment>
<evidence type="ECO:0000256" key="8">
    <source>
        <dbReference type="ARBA" id="ARBA00023014"/>
    </source>
</evidence>
<dbReference type="NCBIfam" id="NF009639">
    <property type="entry name" value="PRK13168.1"/>
    <property type="match status" value="1"/>
</dbReference>
<evidence type="ECO:0000313" key="14">
    <source>
        <dbReference type="Proteomes" id="UP000198611"/>
    </source>
</evidence>
<feature type="binding site" evidence="9">
    <location>
        <position position="351"/>
    </location>
    <ligand>
        <name>S-adenosyl-L-methionine</name>
        <dbReference type="ChEBI" id="CHEBI:59789"/>
    </ligand>
</feature>
<dbReference type="InterPro" id="IPR010280">
    <property type="entry name" value="U5_MeTrfase_fam"/>
</dbReference>
<dbReference type="Gene3D" id="3.40.50.150">
    <property type="entry name" value="Vaccinia Virus protein VP39"/>
    <property type="match status" value="1"/>
</dbReference>
<dbReference type="GO" id="GO:0005506">
    <property type="term" value="F:iron ion binding"/>
    <property type="evidence" value="ECO:0007669"/>
    <property type="project" value="UniProtKB-UniRule"/>
</dbReference>
<dbReference type="PROSITE" id="PS51687">
    <property type="entry name" value="SAM_MT_RNA_M5U"/>
    <property type="match status" value="1"/>
</dbReference>
<evidence type="ECO:0000256" key="5">
    <source>
        <dbReference type="ARBA" id="ARBA00022691"/>
    </source>
</evidence>
<evidence type="ECO:0000256" key="3">
    <source>
        <dbReference type="ARBA" id="ARBA00022603"/>
    </source>
</evidence>
<dbReference type="GO" id="GO:0003723">
    <property type="term" value="F:RNA binding"/>
    <property type="evidence" value="ECO:0007669"/>
    <property type="project" value="InterPro"/>
</dbReference>
<dbReference type="STRING" id="1123397.SAMN05660831_00566"/>
<dbReference type="EMBL" id="FOMJ01000001">
    <property type="protein sequence ID" value="SFD04095.1"/>
    <property type="molecule type" value="Genomic_DNA"/>
</dbReference>
<dbReference type="InterPro" id="IPR029063">
    <property type="entry name" value="SAM-dependent_MTases_sf"/>
</dbReference>
<dbReference type="FunFam" id="2.40.50.140:FF:000097">
    <property type="entry name" value="23S rRNA (uracil(1939)-C(5))-methyltransferase RlmD"/>
    <property type="match status" value="1"/>
</dbReference>
<evidence type="ECO:0000256" key="4">
    <source>
        <dbReference type="ARBA" id="ARBA00022679"/>
    </source>
</evidence>
<dbReference type="Gene3D" id="2.40.50.140">
    <property type="entry name" value="Nucleic acid-binding proteins"/>
    <property type="match status" value="1"/>
</dbReference>
<evidence type="ECO:0000259" key="12">
    <source>
        <dbReference type="PROSITE" id="PS50926"/>
    </source>
</evidence>
<evidence type="ECO:0000256" key="6">
    <source>
        <dbReference type="ARBA" id="ARBA00022723"/>
    </source>
</evidence>
<dbReference type="InterPro" id="IPR001566">
    <property type="entry name" value="23S_rRNA_MeTrfase_RlmD"/>
</dbReference>
<dbReference type="PANTHER" id="PTHR11061:SF49">
    <property type="entry name" value="23S RRNA (URACIL(1939)-C(5))-METHYLTRANSFERASE RLMD"/>
    <property type="match status" value="1"/>
</dbReference>
<dbReference type="PROSITE" id="PS01230">
    <property type="entry name" value="TRMA_1"/>
    <property type="match status" value="1"/>
</dbReference>
<evidence type="ECO:0000256" key="11">
    <source>
        <dbReference type="PROSITE-ProRule" id="PRU10015"/>
    </source>
</evidence>
<keyword evidence="8 9" id="KW-0411">Iron-sulfur</keyword>
<dbReference type="OrthoDB" id="9804590at2"/>
<dbReference type="HAMAP" id="MF_01010">
    <property type="entry name" value="23SrRNA_methyltr_RlmD"/>
    <property type="match status" value="1"/>
</dbReference>
<feature type="domain" description="TRAM" evidence="12">
    <location>
        <begin position="5"/>
        <end position="63"/>
    </location>
</feature>
<dbReference type="PANTHER" id="PTHR11061">
    <property type="entry name" value="RNA M5U METHYLTRANSFERASE"/>
    <property type="match status" value="1"/>
</dbReference>
<protein>
    <recommendedName>
        <fullName evidence="9">23S rRNA (uracil(1939)-C(5))-methyltransferase RlmD</fullName>
        <ecNumber evidence="9">2.1.1.190</ecNumber>
    </recommendedName>
    <alternativeName>
        <fullName evidence="9">23S rRNA(m5U1939)-methyltransferase</fullName>
    </alternativeName>
</protein>
<feature type="binding site" evidence="9">
    <location>
        <position position="82"/>
    </location>
    <ligand>
        <name>[4Fe-4S] cluster</name>
        <dbReference type="ChEBI" id="CHEBI:49883"/>
    </ligand>
</feature>
<feature type="active site" evidence="11">
    <location>
        <position position="397"/>
    </location>
</feature>
<keyword evidence="14" id="KW-1185">Reference proteome</keyword>
<dbReference type="PROSITE" id="PS50926">
    <property type="entry name" value="TRAM"/>
    <property type="match status" value="1"/>
</dbReference>
<dbReference type="AlphaFoldDB" id="A0A1I1P2W9"/>
<comment type="function">
    <text evidence="9">Catalyzes the formation of 5-methyl-uridine at position 1939 (m5U1939) in 23S rRNA.</text>
</comment>
<dbReference type="GO" id="GO:0070041">
    <property type="term" value="F:rRNA (uridine-C5-)-methyltransferase activity"/>
    <property type="evidence" value="ECO:0007669"/>
    <property type="project" value="UniProtKB-UniRule"/>
</dbReference>
<keyword evidence="7 9" id="KW-0408">Iron</keyword>
<feature type="binding site" evidence="9 10">
    <location>
        <position position="371"/>
    </location>
    <ligand>
        <name>S-adenosyl-L-methionine</name>
        <dbReference type="ChEBI" id="CHEBI:59789"/>
    </ligand>
</feature>
<dbReference type="SUPFAM" id="SSF53335">
    <property type="entry name" value="S-adenosyl-L-methionine-dependent methyltransferases"/>
    <property type="match status" value="1"/>
</dbReference>
<dbReference type="InterPro" id="IPR041698">
    <property type="entry name" value="Methyltransf_25"/>
</dbReference>
<organism evidence="13 14">
    <name type="scientific">Thiohalospira halophila DSM 15071</name>
    <dbReference type="NCBI Taxonomy" id="1123397"/>
    <lineage>
        <taxon>Bacteria</taxon>
        <taxon>Pseudomonadati</taxon>
        <taxon>Pseudomonadota</taxon>
        <taxon>Gammaproteobacteria</taxon>
        <taxon>Thiohalospirales</taxon>
        <taxon>Thiohalospiraceae</taxon>
        <taxon>Thiohalospira</taxon>
    </lineage>
</organism>
<keyword evidence="6 9" id="KW-0479">Metal-binding</keyword>
<dbReference type="CDD" id="cd02440">
    <property type="entry name" value="AdoMet_MTases"/>
    <property type="match status" value="1"/>
</dbReference>
<dbReference type="Pfam" id="PF01938">
    <property type="entry name" value="TRAM"/>
    <property type="match status" value="1"/>
</dbReference>
<dbReference type="Gene3D" id="2.40.50.1070">
    <property type="match status" value="1"/>
</dbReference>
<feature type="binding site" evidence="9 10">
    <location>
        <position position="273"/>
    </location>
    <ligand>
        <name>S-adenosyl-L-methionine</name>
        <dbReference type="ChEBI" id="CHEBI:59789"/>
    </ligand>
</feature>
<keyword evidence="2 9" id="KW-0698">rRNA processing</keyword>
<dbReference type="InterPro" id="IPR012340">
    <property type="entry name" value="NA-bd_OB-fold"/>
</dbReference>
<dbReference type="EC" id="2.1.1.190" evidence="9"/>
<evidence type="ECO:0000313" key="13">
    <source>
        <dbReference type="EMBL" id="SFD04095.1"/>
    </source>
</evidence>
<name>A0A1I1P2W9_9GAMM</name>
<feature type="active site" description="Nucleophile" evidence="9 10">
    <location>
        <position position="397"/>
    </location>
</feature>
<feature type="binding site" evidence="9">
    <location>
        <position position="307"/>
    </location>
    <ligand>
        <name>S-adenosyl-L-methionine</name>
        <dbReference type="ChEBI" id="CHEBI:59789"/>
    </ligand>
</feature>
<dbReference type="InterPro" id="IPR030390">
    <property type="entry name" value="MeTrfase_TrmA_AS"/>
</dbReference>
<feature type="binding site" evidence="9 10">
    <location>
        <position position="302"/>
    </location>
    <ligand>
        <name>S-adenosyl-L-methionine</name>
        <dbReference type="ChEBI" id="CHEBI:59789"/>
    </ligand>
</feature>